<dbReference type="eggNOG" id="COG1653">
    <property type="taxonomic scope" value="Bacteria"/>
</dbReference>
<evidence type="ECO:0000313" key="2">
    <source>
        <dbReference type="Proteomes" id="UP000018896"/>
    </source>
</evidence>
<keyword evidence="1" id="KW-0762">Sugar transport</keyword>
<dbReference type="RefSeq" id="WP_052012999.1">
    <property type="nucleotide sequence ID" value="NZ_BAUV01000008.1"/>
</dbReference>
<gene>
    <name evidence="1" type="ORF">JCM9157_1531</name>
</gene>
<dbReference type="Gene3D" id="3.40.190.10">
    <property type="entry name" value="Periplasmic binding protein-like II"/>
    <property type="match status" value="1"/>
</dbReference>
<dbReference type="InterPro" id="IPR050490">
    <property type="entry name" value="Bact_solute-bd_prot1"/>
</dbReference>
<dbReference type="EMBL" id="BAUV01000008">
    <property type="protein sequence ID" value="GAE34472.1"/>
    <property type="molecule type" value="Genomic_DNA"/>
</dbReference>
<proteinExistence type="predicted"/>
<dbReference type="Proteomes" id="UP000018896">
    <property type="component" value="Unassembled WGS sequence"/>
</dbReference>
<dbReference type="Pfam" id="PF13416">
    <property type="entry name" value="SBP_bac_8"/>
    <property type="match status" value="1"/>
</dbReference>
<dbReference type="InterPro" id="IPR006059">
    <property type="entry name" value="SBP"/>
</dbReference>
<dbReference type="PANTHER" id="PTHR43649">
    <property type="entry name" value="ARABINOSE-BINDING PROTEIN-RELATED"/>
    <property type="match status" value="1"/>
</dbReference>
<accession>W4QRD5</accession>
<dbReference type="SUPFAM" id="SSF53850">
    <property type="entry name" value="Periplasmic binding protein-like II"/>
    <property type="match status" value="1"/>
</dbReference>
<reference evidence="1 2" key="1">
    <citation type="journal article" date="2014" name="Genome Announc.">
        <title>Draft Genome Sequences of Three Alkaliphilic Bacillus Strains, Bacillus wakoensis JCM 9140T, Bacillus akibai JCM 9157T, and Bacillus hemicellulosilyticus JCM 9152T.</title>
        <authorList>
            <person name="Yuki M."/>
            <person name="Oshima K."/>
            <person name="Suda W."/>
            <person name="Oshida Y."/>
            <person name="Kitamura K."/>
            <person name="Iida T."/>
            <person name="Hattori M."/>
            <person name="Ohkuma M."/>
        </authorList>
    </citation>
    <scope>NUCLEOTIDE SEQUENCE [LARGE SCALE GENOMIC DNA]</scope>
    <source>
        <strain evidence="1 2">JCM 9157</strain>
    </source>
</reference>
<name>W4QRD5_HALA3</name>
<organism evidence="1 2">
    <name type="scientific">Halalkalibacter akibai (strain ATCC 43226 / DSM 21942 / CIP 109018 / JCM 9157 / 1139)</name>
    <name type="common">Bacillus akibai</name>
    <dbReference type="NCBI Taxonomy" id="1236973"/>
    <lineage>
        <taxon>Bacteria</taxon>
        <taxon>Bacillati</taxon>
        <taxon>Bacillota</taxon>
        <taxon>Bacilli</taxon>
        <taxon>Bacillales</taxon>
        <taxon>Bacillaceae</taxon>
        <taxon>Halalkalibacter</taxon>
    </lineage>
</organism>
<dbReference type="PANTHER" id="PTHR43649:SF12">
    <property type="entry name" value="DIACETYLCHITOBIOSE BINDING PROTEIN DASA"/>
    <property type="match status" value="1"/>
</dbReference>
<sequence>MKYIILIMSFLLVVGCQKKVEEIDQSTMDTQSNKSESTVELELWSYYGEGWDTVIDAFKEIHPNIKVKVSTLPYDTYVNYYLRALANKEVPDLMVIDSSHFGLFKAIDGLDNLLEPPYQLTKYKENFSIPLWNMGLSHDESRMVGLPYETSPLVTYYRADLMEKYGFPSDPETLGNFLEDPNNWLEIGKALKQDHISITQWLMDPIHIYESTRGNFNKELEFIKNDQTFEQAIEIAITSRDLGLVSYLDIWSSNGLQALKKDQIAMLYLGSWGAEQLKNWVPEQEGKWRVTRLPFNQYGASNSTIMAIPADSIQKEAAWKFMEFYTIKIKEYGTTGTVTGYLPGRNNVDRMNYENEFFGGQKDQQLYEKLIKHVDEPYITPLDQKAKTIWEATINTGVERQFQSHEIVGMVNEAIEEQLGKDIEILRGVGSKKDIQRK</sequence>
<dbReference type="STRING" id="1236973.JCM9157_1531"/>
<protein>
    <submittedName>
        <fullName evidence="1">ABC-type sugar transport system</fullName>
    </submittedName>
</protein>
<keyword evidence="1" id="KW-0813">Transport</keyword>
<dbReference type="AlphaFoldDB" id="W4QRD5"/>
<keyword evidence="2" id="KW-1185">Reference proteome</keyword>
<dbReference type="PROSITE" id="PS51257">
    <property type="entry name" value="PROKAR_LIPOPROTEIN"/>
    <property type="match status" value="1"/>
</dbReference>
<dbReference type="OrthoDB" id="2823382at2"/>
<comment type="caution">
    <text evidence="1">The sequence shown here is derived from an EMBL/GenBank/DDBJ whole genome shotgun (WGS) entry which is preliminary data.</text>
</comment>
<evidence type="ECO:0000313" key="1">
    <source>
        <dbReference type="EMBL" id="GAE34472.1"/>
    </source>
</evidence>